<feature type="compositionally biased region" description="Acidic residues" evidence="1">
    <location>
        <begin position="470"/>
        <end position="497"/>
    </location>
</feature>
<feature type="region of interest" description="Disordered" evidence="1">
    <location>
        <begin position="71"/>
        <end position="93"/>
    </location>
</feature>
<reference evidence="2 3" key="1">
    <citation type="submission" date="2014-04" db="EMBL/GenBank/DDBJ databases">
        <authorList>
            <consortium name="DOE Joint Genome Institute"/>
            <person name="Kuo A."/>
            <person name="Kohler A."/>
            <person name="Nagy L.G."/>
            <person name="Floudas D."/>
            <person name="Copeland A."/>
            <person name="Barry K.W."/>
            <person name="Cichocki N."/>
            <person name="Veneault-Fourrey C."/>
            <person name="LaButti K."/>
            <person name="Lindquist E.A."/>
            <person name="Lipzen A."/>
            <person name="Lundell T."/>
            <person name="Morin E."/>
            <person name="Murat C."/>
            <person name="Sun H."/>
            <person name="Tunlid A."/>
            <person name="Henrissat B."/>
            <person name="Grigoriev I.V."/>
            <person name="Hibbett D.S."/>
            <person name="Martin F."/>
            <person name="Nordberg H.P."/>
            <person name="Cantor M.N."/>
            <person name="Hua S.X."/>
        </authorList>
    </citation>
    <scope>NUCLEOTIDE SEQUENCE [LARGE SCALE GENOMIC DNA]</scope>
    <source>
        <strain evidence="2 3">LaAM-08-1</strain>
    </source>
</reference>
<feature type="compositionally biased region" description="Pro residues" evidence="1">
    <location>
        <begin position="78"/>
        <end position="93"/>
    </location>
</feature>
<dbReference type="OrthoDB" id="3253416at2759"/>
<gene>
    <name evidence="2" type="ORF">K443DRAFT_130439</name>
</gene>
<accession>A0A0C9XUW8</accession>
<organism evidence="2 3">
    <name type="scientific">Laccaria amethystina LaAM-08-1</name>
    <dbReference type="NCBI Taxonomy" id="1095629"/>
    <lineage>
        <taxon>Eukaryota</taxon>
        <taxon>Fungi</taxon>
        <taxon>Dikarya</taxon>
        <taxon>Basidiomycota</taxon>
        <taxon>Agaricomycotina</taxon>
        <taxon>Agaricomycetes</taxon>
        <taxon>Agaricomycetidae</taxon>
        <taxon>Agaricales</taxon>
        <taxon>Agaricineae</taxon>
        <taxon>Hydnangiaceae</taxon>
        <taxon>Laccaria</taxon>
    </lineage>
</organism>
<dbReference type="AlphaFoldDB" id="A0A0C9XUW8"/>
<dbReference type="STRING" id="1095629.A0A0C9XUW8"/>
<evidence type="ECO:0000313" key="3">
    <source>
        <dbReference type="Proteomes" id="UP000054477"/>
    </source>
</evidence>
<evidence type="ECO:0000313" key="2">
    <source>
        <dbReference type="EMBL" id="KIK05399.1"/>
    </source>
</evidence>
<keyword evidence="3" id="KW-1185">Reference proteome</keyword>
<reference evidence="3" key="2">
    <citation type="submission" date="2015-01" db="EMBL/GenBank/DDBJ databases">
        <title>Evolutionary Origins and Diversification of the Mycorrhizal Mutualists.</title>
        <authorList>
            <consortium name="DOE Joint Genome Institute"/>
            <consortium name="Mycorrhizal Genomics Consortium"/>
            <person name="Kohler A."/>
            <person name="Kuo A."/>
            <person name="Nagy L.G."/>
            <person name="Floudas D."/>
            <person name="Copeland A."/>
            <person name="Barry K.W."/>
            <person name="Cichocki N."/>
            <person name="Veneault-Fourrey C."/>
            <person name="LaButti K."/>
            <person name="Lindquist E.A."/>
            <person name="Lipzen A."/>
            <person name="Lundell T."/>
            <person name="Morin E."/>
            <person name="Murat C."/>
            <person name="Riley R."/>
            <person name="Ohm R."/>
            <person name="Sun H."/>
            <person name="Tunlid A."/>
            <person name="Henrissat B."/>
            <person name="Grigoriev I.V."/>
            <person name="Hibbett D.S."/>
            <person name="Martin F."/>
        </authorList>
    </citation>
    <scope>NUCLEOTIDE SEQUENCE [LARGE SCALE GENOMIC DNA]</scope>
    <source>
        <strain evidence="3">LaAM-08-1</strain>
    </source>
</reference>
<dbReference type="EMBL" id="KN838560">
    <property type="protein sequence ID" value="KIK05399.1"/>
    <property type="molecule type" value="Genomic_DNA"/>
</dbReference>
<sequence length="566" mass="61904">MDLSLLSSNASPAPLYQPSWAAPIDHVAPTNSDFLPYHPNGPEIHAVAAPPVFTSSPPLWIFPPVHDLPQPQVSQYQPPSPSAQPVEAAPPLPTPQAILLSLPAPGPPLVVQPTSVQPSSTVPLKEGFVDTGGATTFASRNPLKDIQPPRFRFRDSQTDAAKLGRADKKLKRDGKADALREGVEEIVKSRDAAIKDLAQELDMTEKAVRTLVNGETHYVKHRKPSMYNALVHKAKSEMNDDLPPRERYKLKEIQQTVLAGMETDTFSDQYKAEALLELEDFRKNKTTGSRSSNMAAYADARATTASVTNEIVCLGKRTGITGLAIFAKGHIHDDYIDGLAEFNGSTTFFTEVLNMQPEDVCTKFQQWVCNRKMELDTPDNLQTAQNDCAVSIKKGLRMITNNVNLGMNYINYRTSIVQKHHIELLGWPVDIPFVNPHQITSIAMARKLQQALALGTCKWGKKRKRLAAAAEEEGEEDKSDNDDEEGDHEVEGEDDDTLPPTKKNKSAVATNIKTHNGPANKSKAGTARKAKAATTAAKAKRVAKTLPPAAAKSKEFIDSEGDDSES</sequence>
<dbReference type="Proteomes" id="UP000054477">
    <property type="component" value="Unassembled WGS sequence"/>
</dbReference>
<dbReference type="HOGENOM" id="CLU_035160_1_0_1"/>
<evidence type="ECO:0000256" key="1">
    <source>
        <dbReference type="SAM" id="MobiDB-lite"/>
    </source>
</evidence>
<name>A0A0C9XUW8_9AGAR</name>
<proteinExistence type="predicted"/>
<feature type="compositionally biased region" description="Polar residues" evidence="1">
    <location>
        <begin position="507"/>
        <end position="519"/>
    </location>
</feature>
<feature type="region of interest" description="Disordered" evidence="1">
    <location>
        <begin position="467"/>
        <end position="566"/>
    </location>
</feature>
<protein>
    <submittedName>
        <fullName evidence="2">Uncharacterized protein</fullName>
    </submittedName>
</protein>